<name>A0A7K3MAV2_9ACTN</name>
<proteinExistence type="predicted"/>
<dbReference type="Proteomes" id="UP000460435">
    <property type="component" value="Unassembled WGS sequence"/>
</dbReference>
<keyword evidence="2" id="KW-1185">Reference proteome</keyword>
<sequence length="401" mass="44681">MSMRRLRLTEHQPARAVSLSPEERDGLRAIKDFEVAPTPGTSGSFDLTPGSTVGAVEIGSLAVQISPKIPVGNVLFLISYALDPSRWRKTGFEFAERDSLLEAVIPGFVHQVRQAFRPGLLQGYRTQEESLSTVRGRIRIGDQIRRRHGISPPVEVRYDDFTEDIDVNRLIKAAIHRLSRLRIRSSTSRSALCSYDVALAQVTTMPYDARRLPEIQWTRLNQHYRPAVELASLILRATTFEHHDGSIRSTGFLVDMNQVFENFAVVALRDALGLREEEFPQGDKRLRLDLAHSVKLKPDLSWWEGGTCRFVGDLKYKRIGEHGIHHPDIYQLLSYVIAADLPSGLLIYAAGEADEAIHDIIHVGRRLVVTTLDVGGSPGEILGQVGALAGRISTLRSTTLV</sequence>
<dbReference type="EMBL" id="WLZY01000011">
    <property type="protein sequence ID" value="NDL60413.1"/>
    <property type="molecule type" value="Genomic_DNA"/>
</dbReference>
<reference evidence="1 2" key="1">
    <citation type="submission" date="2019-11" db="EMBL/GenBank/DDBJ databases">
        <authorList>
            <person name="Li X.-J."/>
            <person name="Feng X.-M."/>
        </authorList>
    </citation>
    <scope>NUCLEOTIDE SEQUENCE [LARGE SCALE GENOMIC DNA]</scope>
    <source>
        <strain evidence="1 2">XMNu-373</strain>
    </source>
</reference>
<dbReference type="PANTHER" id="PTHR38733:SF1">
    <property type="entry name" value="TYPE IV METHYL-DIRECTED RESTRICTION ENZYME ECOKMCRBC"/>
    <property type="match status" value="1"/>
</dbReference>
<evidence type="ECO:0008006" key="3">
    <source>
        <dbReference type="Google" id="ProtNLM"/>
    </source>
</evidence>
<evidence type="ECO:0000313" key="2">
    <source>
        <dbReference type="Proteomes" id="UP000460435"/>
    </source>
</evidence>
<evidence type="ECO:0000313" key="1">
    <source>
        <dbReference type="EMBL" id="NDL60413.1"/>
    </source>
</evidence>
<comment type="caution">
    <text evidence="1">The sequence shown here is derived from an EMBL/GenBank/DDBJ whole genome shotgun (WGS) entry which is preliminary data.</text>
</comment>
<dbReference type="AlphaFoldDB" id="A0A7K3MAV2"/>
<organism evidence="1 2">
    <name type="scientific">Phytoactinopolyspora mesophila</name>
    <dbReference type="NCBI Taxonomy" id="2650750"/>
    <lineage>
        <taxon>Bacteria</taxon>
        <taxon>Bacillati</taxon>
        <taxon>Actinomycetota</taxon>
        <taxon>Actinomycetes</taxon>
        <taxon>Jiangellales</taxon>
        <taxon>Jiangellaceae</taxon>
        <taxon>Phytoactinopolyspora</taxon>
    </lineage>
</organism>
<dbReference type="PANTHER" id="PTHR38733">
    <property type="entry name" value="PROTEIN MCRC"/>
    <property type="match status" value="1"/>
</dbReference>
<accession>A0A7K3MAV2</accession>
<protein>
    <recommendedName>
        <fullName evidence="3">Restriction endonuclease</fullName>
    </recommendedName>
</protein>
<dbReference type="Pfam" id="PF10117">
    <property type="entry name" value="McrBC"/>
    <property type="match status" value="1"/>
</dbReference>
<gene>
    <name evidence="1" type="ORF">F7O44_25380</name>
</gene>
<dbReference type="InterPro" id="IPR019292">
    <property type="entry name" value="McrC"/>
</dbReference>